<name>A0A5B0QUX9_PUCGR</name>
<evidence type="ECO:0000256" key="4">
    <source>
        <dbReference type="ARBA" id="ARBA00022833"/>
    </source>
</evidence>
<sequence length="319" mass="36155">MNLSENHIRCFTHNLALILNAGLKSITITPKGLVLGKDLVLEEIEENSDDKSEHSEDDDRQGGQGISAILKKVDFFIQKITLSAVKRFEFNVWAKKLDYSGPVLIAGYGMRWDIKFQSGDQALKARNNERDRQDQEGGKNCFSNLEITQSDWEIVKKLNNMLSEFYCLTKKMEGNLSLALLMLAEYCYITDYLQKKLESISEPKFHQMIKKMLSKIADSVSEALQCDAILLATVLNPSYQLSMLQRCKNTSARSDQIIEDVDFSESELALYLGGKYKLPSNQAVHCLKWWKEHSLEFPVLASIAKDYLACSLTSASVEK</sequence>
<keyword evidence="4" id="KW-0862">Zinc</keyword>
<proteinExistence type="predicted"/>
<dbReference type="SUPFAM" id="SSF53098">
    <property type="entry name" value="Ribonuclease H-like"/>
    <property type="match status" value="1"/>
</dbReference>
<dbReference type="EMBL" id="VDEP01000270">
    <property type="protein sequence ID" value="KAA1117092.1"/>
    <property type="molecule type" value="Genomic_DNA"/>
</dbReference>
<dbReference type="PANTHER" id="PTHR46481">
    <property type="entry name" value="ZINC FINGER BED DOMAIN-CONTAINING PROTEIN 4"/>
    <property type="match status" value="1"/>
</dbReference>
<dbReference type="InterPro" id="IPR008906">
    <property type="entry name" value="HATC_C_dom"/>
</dbReference>
<protein>
    <recommendedName>
        <fullName evidence="6">HAT C-terminal dimerisation domain-containing protein</fullName>
    </recommendedName>
</protein>
<keyword evidence="5" id="KW-0539">Nucleus</keyword>
<evidence type="ECO:0000256" key="5">
    <source>
        <dbReference type="ARBA" id="ARBA00023242"/>
    </source>
</evidence>
<dbReference type="Pfam" id="PF05699">
    <property type="entry name" value="Dimer_Tnp_hAT"/>
    <property type="match status" value="1"/>
</dbReference>
<keyword evidence="3" id="KW-0863">Zinc-finger</keyword>
<evidence type="ECO:0000256" key="3">
    <source>
        <dbReference type="ARBA" id="ARBA00022771"/>
    </source>
</evidence>
<gene>
    <name evidence="7" type="ORF">PGTUg99_035554</name>
</gene>
<evidence type="ECO:0000256" key="2">
    <source>
        <dbReference type="ARBA" id="ARBA00022723"/>
    </source>
</evidence>
<dbReference type="PANTHER" id="PTHR46481:SF10">
    <property type="entry name" value="ZINC FINGER BED DOMAIN-CONTAINING PROTEIN 39"/>
    <property type="match status" value="1"/>
</dbReference>
<evidence type="ECO:0000313" key="7">
    <source>
        <dbReference type="EMBL" id="KAA1117092.1"/>
    </source>
</evidence>
<comment type="subcellular location">
    <subcellularLocation>
        <location evidence="1">Nucleus</location>
    </subcellularLocation>
</comment>
<dbReference type="GO" id="GO:0046983">
    <property type="term" value="F:protein dimerization activity"/>
    <property type="evidence" value="ECO:0007669"/>
    <property type="project" value="InterPro"/>
</dbReference>
<dbReference type="GO" id="GO:0005634">
    <property type="term" value="C:nucleus"/>
    <property type="evidence" value="ECO:0007669"/>
    <property type="project" value="UniProtKB-SubCell"/>
</dbReference>
<comment type="caution">
    <text evidence="7">The sequence shown here is derived from an EMBL/GenBank/DDBJ whole genome shotgun (WGS) entry which is preliminary data.</text>
</comment>
<organism evidence="7 8">
    <name type="scientific">Puccinia graminis f. sp. tritici</name>
    <dbReference type="NCBI Taxonomy" id="56615"/>
    <lineage>
        <taxon>Eukaryota</taxon>
        <taxon>Fungi</taxon>
        <taxon>Dikarya</taxon>
        <taxon>Basidiomycota</taxon>
        <taxon>Pucciniomycotina</taxon>
        <taxon>Pucciniomycetes</taxon>
        <taxon>Pucciniales</taxon>
        <taxon>Pucciniaceae</taxon>
        <taxon>Puccinia</taxon>
    </lineage>
</organism>
<feature type="domain" description="HAT C-terminal dimerisation" evidence="6">
    <location>
        <begin position="277"/>
        <end position="318"/>
    </location>
</feature>
<dbReference type="GO" id="GO:0008270">
    <property type="term" value="F:zinc ion binding"/>
    <property type="evidence" value="ECO:0007669"/>
    <property type="project" value="UniProtKB-KW"/>
</dbReference>
<dbReference type="InterPro" id="IPR012337">
    <property type="entry name" value="RNaseH-like_sf"/>
</dbReference>
<evidence type="ECO:0000256" key="1">
    <source>
        <dbReference type="ARBA" id="ARBA00004123"/>
    </source>
</evidence>
<evidence type="ECO:0000259" key="6">
    <source>
        <dbReference type="Pfam" id="PF05699"/>
    </source>
</evidence>
<dbReference type="AlphaFoldDB" id="A0A5B0QUX9"/>
<evidence type="ECO:0000313" key="8">
    <source>
        <dbReference type="Proteomes" id="UP000325313"/>
    </source>
</evidence>
<accession>A0A5B0QUX9</accession>
<dbReference type="Proteomes" id="UP000325313">
    <property type="component" value="Unassembled WGS sequence"/>
</dbReference>
<dbReference type="InterPro" id="IPR052035">
    <property type="entry name" value="ZnF_BED_domain_contain"/>
</dbReference>
<reference evidence="7 8" key="1">
    <citation type="submission" date="2019-05" db="EMBL/GenBank/DDBJ databases">
        <title>Emergence of the Ug99 lineage of the wheat stem rust pathogen through somatic hybridization.</title>
        <authorList>
            <person name="Li F."/>
            <person name="Upadhyaya N.M."/>
            <person name="Sperschneider J."/>
            <person name="Matny O."/>
            <person name="Nguyen-Phuc H."/>
            <person name="Mago R."/>
            <person name="Raley C."/>
            <person name="Miller M.E."/>
            <person name="Silverstein K.A.T."/>
            <person name="Henningsen E."/>
            <person name="Hirsch C.D."/>
            <person name="Visser B."/>
            <person name="Pretorius Z.A."/>
            <person name="Steffenson B.J."/>
            <person name="Schwessinger B."/>
            <person name="Dodds P.N."/>
            <person name="Figueroa M."/>
        </authorList>
    </citation>
    <scope>NUCLEOTIDE SEQUENCE [LARGE SCALE GENOMIC DNA]</scope>
    <source>
        <strain evidence="7 8">Ug99</strain>
    </source>
</reference>
<keyword evidence="2" id="KW-0479">Metal-binding</keyword>